<protein>
    <submittedName>
        <fullName evidence="1">Wif1 protein</fullName>
    </submittedName>
</protein>
<dbReference type="Proteomes" id="UP000649617">
    <property type="component" value="Unassembled WGS sequence"/>
</dbReference>
<reference evidence="1" key="1">
    <citation type="submission" date="2021-02" db="EMBL/GenBank/DDBJ databases">
        <authorList>
            <person name="Dougan E. K."/>
            <person name="Rhodes N."/>
            <person name="Thang M."/>
            <person name="Chan C."/>
        </authorList>
    </citation>
    <scope>NUCLEOTIDE SEQUENCE</scope>
</reference>
<accession>A0A812JKI2</accession>
<organism evidence="1 2">
    <name type="scientific">Symbiodinium pilosum</name>
    <name type="common">Dinoflagellate</name>
    <dbReference type="NCBI Taxonomy" id="2952"/>
    <lineage>
        <taxon>Eukaryota</taxon>
        <taxon>Sar</taxon>
        <taxon>Alveolata</taxon>
        <taxon>Dinophyceae</taxon>
        <taxon>Suessiales</taxon>
        <taxon>Symbiodiniaceae</taxon>
        <taxon>Symbiodinium</taxon>
    </lineage>
</organism>
<sequence length="83" mass="8623">RHVADYCPTIDLTNSPGAVLTATGFQLLTECEDMPIAGGGMGGEVVIIFDGCPEPITAPHAPHVVFDLSDSLNISSTPAARRS</sequence>
<keyword evidence="2" id="KW-1185">Reference proteome</keyword>
<gene>
    <name evidence="1" type="primary">wif1</name>
    <name evidence="1" type="ORF">SPIL2461_LOCUS2264</name>
</gene>
<comment type="caution">
    <text evidence="1">The sequence shown here is derived from an EMBL/GenBank/DDBJ whole genome shotgun (WGS) entry which is preliminary data.</text>
</comment>
<evidence type="ECO:0000313" key="1">
    <source>
        <dbReference type="EMBL" id="CAE7210447.1"/>
    </source>
</evidence>
<feature type="non-terminal residue" evidence="1">
    <location>
        <position position="1"/>
    </location>
</feature>
<evidence type="ECO:0000313" key="2">
    <source>
        <dbReference type="Proteomes" id="UP000649617"/>
    </source>
</evidence>
<dbReference type="AlphaFoldDB" id="A0A812JKI2"/>
<name>A0A812JKI2_SYMPI</name>
<proteinExistence type="predicted"/>
<dbReference type="EMBL" id="CAJNIZ010002431">
    <property type="protein sequence ID" value="CAE7210447.1"/>
    <property type="molecule type" value="Genomic_DNA"/>
</dbReference>